<dbReference type="GO" id="GO:0005634">
    <property type="term" value="C:nucleus"/>
    <property type="evidence" value="ECO:0007669"/>
    <property type="project" value="TreeGrafter"/>
</dbReference>
<dbReference type="Proteomes" id="UP000184330">
    <property type="component" value="Unassembled WGS sequence"/>
</dbReference>
<dbReference type="GO" id="GO:0006302">
    <property type="term" value="P:double-strand break repair"/>
    <property type="evidence" value="ECO:0007669"/>
    <property type="project" value="TreeGrafter"/>
</dbReference>
<dbReference type="GO" id="GO:0035861">
    <property type="term" value="C:site of double-strand break"/>
    <property type="evidence" value="ECO:0007669"/>
    <property type="project" value="TreeGrafter"/>
</dbReference>
<organism evidence="3 4">
    <name type="scientific">Phialocephala subalpina</name>
    <dbReference type="NCBI Taxonomy" id="576137"/>
    <lineage>
        <taxon>Eukaryota</taxon>
        <taxon>Fungi</taxon>
        <taxon>Dikarya</taxon>
        <taxon>Ascomycota</taxon>
        <taxon>Pezizomycotina</taxon>
        <taxon>Leotiomycetes</taxon>
        <taxon>Helotiales</taxon>
        <taxon>Mollisiaceae</taxon>
        <taxon>Phialocephala</taxon>
        <taxon>Phialocephala fortinii species complex</taxon>
    </lineage>
</organism>
<reference evidence="3 4" key="1">
    <citation type="submission" date="2016-03" db="EMBL/GenBank/DDBJ databases">
        <authorList>
            <person name="Ploux O."/>
        </authorList>
    </citation>
    <scope>NUCLEOTIDE SEQUENCE [LARGE SCALE GENOMIC DNA]</scope>
    <source>
        <strain evidence="3 4">UAMH 11012</strain>
    </source>
</reference>
<feature type="compositionally biased region" description="Basic residues" evidence="1">
    <location>
        <begin position="300"/>
        <end position="309"/>
    </location>
</feature>
<feature type="compositionally biased region" description="Polar residues" evidence="1">
    <location>
        <begin position="466"/>
        <end position="483"/>
    </location>
</feature>
<evidence type="ECO:0000256" key="1">
    <source>
        <dbReference type="SAM" id="MobiDB-lite"/>
    </source>
</evidence>
<evidence type="ECO:0000259" key="2">
    <source>
        <dbReference type="Pfam" id="PF10382"/>
    </source>
</evidence>
<gene>
    <name evidence="3" type="ORF">PAC_12804</name>
</gene>
<dbReference type="Pfam" id="PF10382">
    <property type="entry name" value="ZGRF1-like_N"/>
    <property type="match status" value="1"/>
</dbReference>
<feature type="compositionally biased region" description="Basic and acidic residues" evidence="1">
    <location>
        <begin position="744"/>
        <end position="763"/>
    </location>
</feature>
<name>A0A1L7XD65_9HELO</name>
<feature type="region of interest" description="Disordered" evidence="1">
    <location>
        <begin position="270"/>
        <end position="447"/>
    </location>
</feature>
<dbReference type="OrthoDB" id="6513042at2759"/>
<dbReference type="InterPro" id="IPR052800">
    <property type="entry name" value="DNA_Repair_Helicase_ZGRF1"/>
</dbReference>
<dbReference type="PANTHER" id="PTHR28535">
    <property type="entry name" value="ZINC FINGER GRF-TYPE CONTAINING 1"/>
    <property type="match status" value="1"/>
</dbReference>
<protein>
    <recommendedName>
        <fullName evidence="2">5'-3' DNA helicase ZGRF1-like N-terminal domain-containing protein</fullName>
    </recommendedName>
</protein>
<accession>A0A1L7XD65</accession>
<feature type="region of interest" description="Disordered" evidence="1">
    <location>
        <begin position="744"/>
        <end position="782"/>
    </location>
</feature>
<feature type="domain" description="5'-3' DNA helicase ZGRF1-like N-terminal" evidence="2">
    <location>
        <begin position="26"/>
        <end position="107"/>
    </location>
</feature>
<feature type="compositionally biased region" description="Basic and acidic residues" evidence="1">
    <location>
        <begin position="171"/>
        <end position="189"/>
    </location>
</feature>
<dbReference type="AlphaFoldDB" id="A0A1L7XD65"/>
<feature type="compositionally biased region" description="Polar residues" evidence="1">
    <location>
        <begin position="310"/>
        <end position="320"/>
    </location>
</feature>
<keyword evidence="4" id="KW-1185">Reference proteome</keyword>
<feature type="region of interest" description="Disordered" evidence="1">
    <location>
        <begin position="122"/>
        <end position="207"/>
    </location>
</feature>
<evidence type="ECO:0000313" key="4">
    <source>
        <dbReference type="Proteomes" id="UP000184330"/>
    </source>
</evidence>
<dbReference type="PANTHER" id="PTHR28535:SF1">
    <property type="entry name" value="PROTEIN ZGRF1"/>
    <property type="match status" value="1"/>
</dbReference>
<dbReference type="STRING" id="576137.A0A1L7XD65"/>
<proteinExistence type="predicted"/>
<feature type="region of interest" description="Disordered" evidence="1">
    <location>
        <begin position="570"/>
        <end position="641"/>
    </location>
</feature>
<feature type="compositionally biased region" description="Basic and acidic residues" evidence="1">
    <location>
        <begin position="409"/>
        <end position="424"/>
    </location>
</feature>
<dbReference type="InterPro" id="IPR018838">
    <property type="entry name" value="ZGRF1-like_N"/>
</dbReference>
<feature type="compositionally biased region" description="Polar residues" evidence="1">
    <location>
        <begin position="133"/>
        <end position="154"/>
    </location>
</feature>
<feature type="region of interest" description="Disordered" evidence="1">
    <location>
        <begin position="840"/>
        <end position="882"/>
    </location>
</feature>
<dbReference type="EMBL" id="FJOG01000022">
    <property type="protein sequence ID" value="CZR62907.1"/>
    <property type="molecule type" value="Genomic_DNA"/>
</dbReference>
<feature type="region of interest" description="Disordered" evidence="1">
    <location>
        <begin position="462"/>
        <end position="491"/>
    </location>
</feature>
<evidence type="ECO:0000313" key="3">
    <source>
        <dbReference type="EMBL" id="CZR62907.1"/>
    </source>
</evidence>
<feature type="compositionally biased region" description="Polar residues" evidence="1">
    <location>
        <begin position="425"/>
        <end position="435"/>
    </location>
</feature>
<sequence>MTSSFPGSAAVTASMNVPQTQNTAPVLEFRCLYTQDLRRKQKRWQDGRLKFHTFNKRVMVYDERSNFVGDTHFREDSEFAEGEELELERSGILVEVGECIGKRDQDLTELVDKRVKDREERAAAKIASPAASTFRTQGTPTSNHLQPKSLNTLVAPTGHYGRALVPGTSPFEERQKLTDAQEKDEQERPAKRRRQNEPAPSKSGYAQNLMGTALSLKSSRPQSTPTIRYEPLKMKVSVPVRSTIDLTLAGSDDSDQVPGAGAFTSLHQPPLIILNPAPPPPHPGPHGRTSGVKDTTRPSKVQKKSKRSPTAKSGYASNLTGAALSLSRPESFGRNRIGRIETPRPLITSNRCAHEESSGEEEEGDSFNRIVSSKKPTLKVAPKPKERPKAQMSRIPSSLSSSPPPPRKGAREKVTPAVRKEATRPRTSVQDSSGIEPTPNRPISALRIKARSGPRMMMLMDRPSSRQRASVDSSGLRRSNSMPIQKPPKPSNEIILSQATIQLNAFCQKQEEKLQARLRGERRTRIMDLDDLSSPIDSGIDSGIDRQMIDQLLSRRSGQAKMDLEASVDLGNGQNSANEKEASEEVQGLAPPEQSKEQSSPDLEPSSPPAISKKPPPEVPHQSERSLIESSIGIIADEDRVERVNNPPISALARIPDHQDQVLDSSPANEAENVTTLAQTVRTEVIAPEPEGSISRGRKPKSLAGHCIGDIQADREHFRSLVKSSASQQHELAGVPQIVPDIEARPEVTRPPPENHENPREMPPKTFSELPQPPENSAPVDAGENVPAMDGTLHADRAPMRPAAAVIPSMPPPRRLLVNPATRGKSVQALAANTIDTLSPTSNVMAPQPPRLSTRTEKISGRNDAAKARGAASKEALDGGPWSREAFDLFGPSVHETVGKLRTVKAAAGCT</sequence>
<feature type="compositionally biased region" description="Basic and acidic residues" evidence="1">
    <location>
        <begin position="854"/>
        <end position="867"/>
    </location>
</feature>